<evidence type="ECO:0000256" key="1">
    <source>
        <dbReference type="SAM" id="MobiDB-lite"/>
    </source>
</evidence>
<feature type="compositionally biased region" description="Pro residues" evidence="1">
    <location>
        <begin position="39"/>
        <end position="58"/>
    </location>
</feature>
<reference evidence="2 3" key="1">
    <citation type="submission" date="2022-11" db="EMBL/GenBank/DDBJ databases">
        <title>Minimal conservation of predation-associated metabolite biosynthetic gene clusters underscores biosynthetic potential of Myxococcota including descriptions for ten novel species: Archangium lansinium sp. nov., Myxococcus landrumus sp. nov., Nannocystis bai.</title>
        <authorList>
            <person name="Ahearne A."/>
            <person name="Stevens C."/>
            <person name="Dowd S."/>
        </authorList>
    </citation>
    <scope>NUCLEOTIDE SEQUENCE [LARGE SCALE GENOMIC DNA]</scope>
    <source>
        <strain evidence="2 3">NCWAL01</strain>
    </source>
</reference>
<dbReference type="Proteomes" id="UP001221838">
    <property type="component" value="Unassembled WGS sequence"/>
</dbReference>
<proteinExistence type="predicted"/>
<dbReference type="RefSeq" id="WP_272137890.1">
    <property type="nucleotide sequence ID" value="NZ_JAQNDM010000002.1"/>
</dbReference>
<gene>
    <name evidence="2" type="ORF">POL68_12960</name>
</gene>
<evidence type="ECO:0000313" key="2">
    <source>
        <dbReference type="EMBL" id="MDC0709376.1"/>
    </source>
</evidence>
<name>A0ABT5D6U5_9BACT</name>
<evidence type="ECO:0000313" key="3">
    <source>
        <dbReference type="Proteomes" id="UP001221838"/>
    </source>
</evidence>
<protein>
    <submittedName>
        <fullName evidence="2">Uncharacterized protein</fullName>
    </submittedName>
</protein>
<feature type="region of interest" description="Disordered" evidence="1">
    <location>
        <begin position="31"/>
        <end position="58"/>
    </location>
</feature>
<keyword evidence="3" id="KW-1185">Reference proteome</keyword>
<dbReference type="EMBL" id="JAQNDM010000002">
    <property type="protein sequence ID" value="MDC0709376.1"/>
    <property type="molecule type" value="Genomic_DNA"/>
</dbReference>
<sequence>MRRRTLIVLFALGTAGGYASGIASLYHRPPCHSHWGAAPSPPQAPPAGPEGAPPAQPR</sequence>
<accession>A0ABT5D6U5</accession>
<organism evidence="2 3">
    <name type="scientific">Stigmatella ashevillensis</name>
    <dbReference type="NCBI Taxonomy" id="2995309"/>
    <lineage>
        <taxon>Bacteria</taxon>
        <taxon>Pseudomonadati</taxon>
        <taxon>Myxococcota</taxon>
        <taxon>Myxococcia</taxon>
        <taxon>Myxococcales</taxon>
        <taxon>Cystobacterineae</taxon>
        <taxon>Archangiaceae</taxon>
        <taxon>Stigmatella</taxon>
    </lineage>
</organism>
<comment type="caution">
    <text evidence="2">The sequence shown here is derived from an EMBL/GenBank/DDBJ whole genome shotgun (WGS) entry which is preliminary data.</text>
</comment>